<evidence type="ECO:0000313" key="3">
    <source>
        <dbReference type="Proteomes" id="UP000537161"/>
    </source>
</evidence>
<protein>
    <recommendedName>
        <fullName evidence="4">ATP-dependent Clp protease proteolytic subunit</fullName>
    </recommendedName>
</protein>
<sequence length="238" mass="25238">MKRGIRLALGLAALATLGAKPATDPLNPTCPLHPNWSTNPTMVLTPVERNGVKILLAEGRVDAGLPDRLEAALAAHPGIAEIWLSSPGGDARAGNEAGRIIRRNLGLTTRIPSGSACFSACNFVFMGGIPRYVDPGGLFIVHMFTRTGDRSTIDMSVAMGTDATTELIGDVEQDAALLASEDNDFLIRMGVSRKLLTDVMYQQKAVKGSGPDQSTRRCLTREEVLKYGVDSTDTTGGG</sequence>
<accession>A0A7W9ES56</accession>
<reference evidence="2 3" key="1">
    <citation type="submission" date="2020-08" db="EMBL/GenBank/DDBJ databases">
        <title>Genomic Encyclopedia of Type Strains, Phase IV (KMG-IV): sequencing the most valuable type-strain genomes for metagenomic binning, comparative biology and taxonomic classification.</title>
        <authorList>
            <person name="Goeker M."/>
        </authorList>
    </citation>
    <scope>NUCLEOTIDE SEQUENCE [LARGE SCALE GENOMIC DNA]</scope>
    <source>
        <strain evidence="2 3">DSM 27163</strain>
    </source>
</reference>
<feature type="signal peptide" evidence="1">
    <location>
        <begin position="1"/>
        <end position="22"/>
    </location>
</feature>
<organism evidence="2 3">
    <name type="scientific">Sphingopyxis panaciterrulae</name>
    <dbReference type="NCBI Taxonomy" id="462372"/>
    <lineage>
        <taxon>Bacteria</taxon>
        <taxon>Pseudomonadati</taxon>
        <taxon>Pseudomonadota</taxon>
        <taxon>Alphaproteobacteria</taxon>
        <taxon>Sphingomonadales</taxon>
        <taxon>Sphingomonadaceae</taxon>
        <taxon>Sphingopyxis</taxon>
    </lineage>
</organism>
<gene>
    <name evidence="2" type="ORF">FHR21_003788</name>
</gene>
<evidence type="ECO:0000313" key="2">
    <source>
        <dbReference type="EMBL" id="MBB5708403.1"/>
    </source>
</evidence>
<keyword evidence="1" id="KW-0732">Signal</keyword>
<comment type="caution">
    <text evidence="2">The sequence shown here is derived from an EMBL/GenBank/DDBJ whole genome shotgun (WGS) entry which is preliminary data.</text>
</comment>
<dbReference type="RefSeq" id="WP_338113217.1">
    <property type="nucleotide sequence ID" value="NZ_JACIJH010000018.1"/>
</dbReference>
<feature type="chain" id="PRO_5031165399" description="ATP-dependent Clp protease proteolytic subunit" evidence="1">
    <location>
        <begin position="23"/>
        <end position="238"/>
    </location>
</feature>
<keyword evidence="3" id="KW-1185">Reference proteome</keyword>
<evidence type="ECO:0008006" key="4">
    <source>
        <dbReference type="Google" id="ProtNLM"/>
    </source>
</evidence>
<dbReference type="SUPFAM" id="SSF52096">
    <property type="entry name" value="ClpP/crotonase"/>
    <property type="match status" value="1"/>
</dbReference>
<evidence type="ECO:0000256" key="1">
    <source>
        <dbReference type="SAM" id="SignalP"/>
    </source>
</evidence>
<dbReference type="Proteomes" id="UP000537161">
    <property type="component" value="Unassembled WGS sequence"/>
</dbReference>
<dbReference type="AlphaFoldDB" id="A0A7W9ES56"/>
<dbReference type="EMBL" id="JACIJH010000018">
    <property type="protein sequence ID" value="MBB5708403.1"/>
    <property type="molecule type" value="Genomic_DNA"/>
</dbReference>
<name>A0A7W9ES56_9SPHN</name>
<dbReference type="InterPro" id="IPR029045">
    <property type="entry name" value="ClpP/crotonase-like_dom_sf"/>
</dbReference>
<proteinExistence type="predicted"/>